<dbReference type="Pfam" id="PF11181">
    <property type="entry name" value="YflT"/>
    <property type="match status" value="1"/>
</dbReference>
<reference evidence="3" key="1">
    <citation type="submission" date="2021-02" db="EMBL/GenBank/DDBJ databases">
        <title>Natrosporangium hydrolyticum gen. nov., sp. nov, a haloalkaliphilic actinobacterium from a soda solonchak soil.</title>
        <authorList>
            <person name="Sorokin D.Y."/>
            <person name="Khijniak T.V."/>
            <person name="Zakharycheva A.P."/>
            <person name="Boueva O.V."/>
            <person name="Ariskina E.V."/>
            <person name="Hahnke R.L."/>
            <person name="Bunk B."/>
            <person name="Sproer C."/>
            <person name="Schumann P."/>
            <person name="Evtushenko L.I."/>
            <person name="Kublanov I.V."/>
        </authorList>
    </citation>
    <scope>NUCLEOTIDE SEQUENCE</scope>
    <source>
        <strain evidence="3">DSM 106523</strain>
    </source>
</reference>
<feature type="domain" description="General stress protein 17M-like" evidence="2">
    <location>
        <begin position="19"/>
        <end position="106"/>
    </location>
</feature>
<evidence type="ECO:0000259" key="2">
    <source>
        <dbReference type="Pfam" id="PF11181"/>
    </source>
</evidence>
<evidence type="ECO:0000256" key="1">
    <source>
        <dbReference type="SAM" id="Phobius"/>
    </source>
</evidence>
<proteinExistence type="predicted"/>
<dbReference type="RefSeq" id="WP_239678829.1">
    <property type="nucleotide sequence ID" value="NZ_CP070499.1"/>
</dbReference>
<protein>
    <recommendedName>
        <fullName evidence="2">General stress protein 17M-like domain-containing protein</fullName>
    </recommendedName>
</protein>
<dbReference type="InterPro" id="IPR025889">
    <property type="entry name" value="GSP17M-like_dom"/>
</dbReference>
<feature type="transmembrane region" description="Helical" evidence="1">
    <location>
        <begin position="95"/>
        <end position="121"/>
    </location>
</feature>
<gene>
    <name evidence="3" type="ORF">JQS43_10175</name>
</gene>
<sequence length="164" mass="17376">MVTPLGGTDLPVEQTRRVTVATYGDYASAQRAVDFLSDNQFPVDRTAIIGTDLRLVETVLGRLTVGRAALQGTAVGAWFGLFIGLLFGIFAVSGWLAVVIAGVLIGALFGAIFGALAQAFTRGQRDFSSRRSLVAAHYDVTVDGEYAEQASRLLATLPAEPNRG</sequence>
<dbReference type="KEGG" id="nhy:JQS43_10175"/>
<organism evidence="3 4">
    <name type="scientific">Natronosporangium hydrolyticum</name>
    <dbReference type="NCBI Taxonomy" id="2811111"/>
    <lineage>
        <taxon>Bacteria</taxon>
        <taxon>Bacillati</taxon>
        <taxon>Actinomycetota</taxon>
        <taxon>Actinomycetes</taxon>
        <taxon>Micromonosporales</taxon>
        <taxon>Micromonosporaceae</taxon>
        <taxon>Natronosporangium</taxon>
    </lineage>
</organism>
<accession>A0A895YKQ9</accession>
<dbReference type="EMBL" id="CP070499">
    <property type="protein sequence ID" value="QSB16602.1"/>
    <property type="molecule type" value="Genomic_DNA"/>
</dbReference>
<keyword evidence="1" id="KW-0472">Membrane</keyword>
<evidence type="ECO:0000313" key="3">
    <source>
        <dbReference type="EMBL" id="QSB16602.1"/>
    </source>
</evidence>
<keyword evidence="4" id="KW-1185">Reference proteome</keyword>
<keyword evidence="1" id="KW-1133">Transmembrane helix</keyword>
<evidence type="ECO:0000313" key="4">
    <source>
        <dbReference type="Proteomes" id="UP000662857"/>
    </source>
</evidence>
<feature type="transmembrane region" description="Helical" evidence="1">
    <location>
        <begin position="68"/>
        <end position="89"/>
    </location>
</feature>
<keyword evidence="1" id="KW-0812">Transmembrane</keyword>
<dbReference type="AlphaFoldDB" id="A0A895YKQ9"/>
<name>A0A895YKQ9_9ACTN</name>
<dbReference type="Proteomes" id="UP000662857">
    <property type="component" value="Chromosome"/>
</dbReference>